<evidence type="ECO:0000313" key="9">
    <source>
        <dbReference type="Proteomes" id="UP001139125"/>
    </source>
</evidence>
<evidence type="ECO:0000256" key="1">
    <source>
        <dbReference type="ARBA" id="ARBA00005791"/>
    </source>
</evidence>
<evidence type="ECO:0000313" key="8">
    <source>
        <dbReference type="EMBL" id="MCP9291341.1"/>
    </source>
</evidence>
<dbReference type="Gene3D" id="3.40.30.10">
    <property type="entry name" value="Glutaredoxin"/>
    <property type="match status" value="1"/>
</dbReference>
<dbReference type="InterPro" id="IPR036249">
    <property type="entry name" value="Thioredoxin-like_sf"/>
</dbReference>
<evidence type="ECO:0000256" key="3">
    <source>
        <dbReference type="ARBA" id="ARBA00023002"/>
    </source>
</evidence>
<name>A0A9X2RDI9_9BACT</name>
<evidence type="ECO:0000256" key="6">
    <source>
        <dbReference type="SAM" id="SignalP"/>
    </source>
</evidence>
<dbReference type="AlphaFoldDB" id="A0A9X2RDI9"/>
<evidence type="ECO:0000256" key="5">
    <source>
        <dbReference type="ARBA" id="ARBA00023284"/>
    </source>
</evidence>
<comment type="caution">
    <text evidence="8">The sequence shown here is derived from an EMBL/GenBank/DDBJ whole genome shotgun (WGS) entry which is preliminary data.</text>
</comment>
<dbReference type="PANTHER" id="PTHR13887">
    <property type="entry name" value="GLUTATHIONE S-TRANSFERASE KAPPA"/>
    <property type="match status" value="1"/>
</dbReference>
<proteinExistence type="inferred from homology"/>
<dbReference type="InterPro" id="IPR012336">
    <property type="entry name" value="Thioredoxin-like_fold"/>
</dbReference>
<keyword evidence="5" id="KW-0676">Redox-active center</keyword>
<keyword evidence="2 6" id="KW-0732">Signal</keyword>
<dbReference type="PANTHER" id="PTHR13887:SF14">
    <property type="entry name" value="DISULFIDE BOND FORMATION PROTEIN D"/>
    <property type="match status" value="1"/>
</dbReference>
<comment type="similarity">
    <text evidence="1">Belongs to the thioredoxin family. DsbA subfamily.</text>
</comment>
<dbReference type="EMBL" id="JANDBC010000001">
    <property type="protein sequence ID" value="MCP9291341.1"/>
    <property type="molecule type" value="Genomic_DNA"/>
</dbReference>
<feature type="chain" id="PRO_5040735008" evidence="6">
    <location>
        <begin position="22"/>
        <end position="188"/>
    </location>
</feature>
<organism evidence="8 9">
    <name type="scientific">Gracilimonas sediminicola</name>
    <dbReference type="NCBI Taxonomy" id="2952158"/>
    <lineage>
        <taxon>Bacteria</taxon>
        <taxon>Pseudomonadati</taxon>
        <taxon>Balneolota</taxon>
        <taxon>Balneolia</taxon>
        <taxon>Balneolales</taxon>
        <taxon>Balneolaceae</taxon>
        <taxon>Gracilimonas</taxon>
    </lineage>
</organism>
<protein>
    <submittedName>
        <fullName evidence="8">DsbA family protein</fullName>
    </submittedName>
</protein>
<dbReference type="RefSeq" id="WP_255134200.1">
    <property type="nucleotide sequence ID" value="NZ_JANDBC010000001.1"/>
</dbReference>
<gene>
    <name evidence="8" type="ORF">NM125_07075</name>
</gene>
<feature type="domain" description="Thioredoxin" evidence="7">
    <location>
        <begin position="9"/>
        <end position="187"/>
    </location>
</feature>
<reference evidence="8" key="1">
    <citation type="submission" date="2022-06" db="EMBL/GenBank/DDBJ databases">
        <title>Gracilimonas sp. CAU 1638 isolated from sea sediment.</title>
        <authorList>
            <person name="Kim W."/>
        </authorList>
    </citation>
    <scope>NUCLEOTIDE SEQUENCE</scope>
    <source>
        <strain evidence="8">CAU 1638</strain>
    </source>
</reference>
<sequence>MKRGLFLLTLFGLLFSSTAFSQGSGESETRINIVKYSDYQCPACKYFVSIEEQLKEEYGGEISITTKHFPLNMHEYAQLASRVAEAAREQDKYQEMHDMIFAGQEQWARGNAEAIFIGYAKSLDLDMEQFRNDMNSADMQRKVMADKREGLNLNVNSTPTFFINGTKLENNPRTFEQFKQLIEAMVKS</sequence>
<dbReference type="GO" id="GO:0016491">
    <property type="term" value="F:oxidoreductase activity"/>
    <property type="evidence" value="ECO:0007669"/>
    <property type="project" value="UniProtKB-KW"/>
</dbReference>
<evidence type="ECO:0000256" key="2">
    <source>
        <dbReference type="ARBA" id="ARBA00022729"/>
    </source>
</evidence>
<dbReference type="PROSITE" id="PS51352">
    <property type="entry name" value="THIOREDOXIN_2"/>
    <property type="match status" value="1"/>
</dbReference>
<dbReference type="SUPFAM" id="SSF52833">
    <property type="entry name" value="Thioredoxin-like"/>
    <property type="match status" value="1"/>
</dbReference>
<feature type="signal peptide" evidence="6">
    <location>
        <begin position="1"/>
        <end position="21"/>
    </location>
</feature>
<dbReference type="Proteomes" id="UP001139125">
    <property type="component" value="Unassembled WGS sequence"/>
</dbReference>
<evidence type="ECO:0000256" key="4">
    <source>
        <dbReference type="ARBA" id="ARBA00023157"/>
    </source>
</evidence>
<dbReference type="InterPro" id="IPR013766">
    <property type="entry name" value="Thioredoxin_domain"/>
</dbReference>
<dbReference type="Pfam" id="PF13462">
    <property type="entry name" value="Thioredoxin_4"/>
    <property type="match status" value="1"/>
</dbReference>
<accession>A0A9X2RDI9</accession>
<keyword evidence="9" id="KW-1185">Reference proteome</keyword>
<evidence type="ECO:0000259" key="7">
    <source>
        <dbReference type="PROSITE" id="PS51352"/>
    </source>
</evidence>
<keyword evidence="4" id="KW-1015">Disulfide bond</keyword>
<keyword evidence="3" id="KW-0560">Oxidoreductase</keyword>